<keyword evidence="8" id="KW-0256">Endoplasmic reticulum</keyword>
<sequence>MDCGWLLISLLIGWVGVSFIASHETVDENGYIVFCPCMGRFGNQVDHYLGALAFAHGLNRTLVLPPWVEYRPGEAKSVQIPFDTYFKEAEVARYHRVILMADFMEQIAPQIWPEHLRTSLCYSHRPGSAPNSCNAKDGNPFGPFWDTFQIEFASSATYGPLHYDVHHTDIAQEWHQRFSATEWPVIAFTGAPAAFPVQKENVPLQKYLVWSDQIQARARAFINEHLSGGPFIGIHLRNGVDWARACEFVKSAPNLFASAQCLGYRNERGSLTEEMCQPSEEIIVKHLRRLLKRMKDVKKVFVASDHDHMTRTLGKYFQKTDLIFIKPNEDQPHVDLAILGRANHFVGNCVSSFSGFVKRERDTHGFPSTFWGYPSESKRESRRSHDPSEL</sequence>
<evidence type="ECO:0000256" key="4">
    <source>
        <dbReference type="ARBA" id="ARBA00012196"/>
    </source>
</evidence>
<dbReference type="EC" id="2.4.1.221" evidence="4"/>
<dbReference type="Pfam" id="PF10250">
    <property type="entry name" value="O-FucT"/>
    <property type="match status" value="1"/>
</dbReference>
<evidence type="ECO:0000256" key="3">
    <source>
        <dbReference type="ARBA" id="ARBA00010626"/>
    </source>
</evidence>
<evidence type="ECO:0000256" key="16">
    <source>
        <dbReference type="ARBA" id="ARBA00048647"/>
    </source>
</evidence>
<feature type="signal peptide" evidence="17">
    <location>
        <begin position="1"/>
        <end position="22"/>
    </location>
</feature>
<dbReference type="Gene3D" id="3.40.50.11350">
    <property type="match status" value="1"/>
</dbReference>
<dbReference type="GO" id="GO:0005783">
    <property type="term" value="C:endoplasmic reticulum"/>
    <property type="evidence" value="ECO:0007669"/>
    <property type="project" value="UniProtKB-SubCell"/>
</dbReference>
<proteinExistence type="inferred from homology"/>
<dbReference type="EMBL" id="VCGU01000458">
    <property type="protein sequence ID" value="TRY63944.1"/>
    <property type="molecule type" value="Genomic_DNA"/>
</dbReference>
<keyword evidence="6" id="KW-0328">Glycosyltransferase</keyword>
<keyword evidence="19" id="KW-1185">Reference proteome</keyword>
<evidence type="ECO:0000256" key="7">
    <source>
        <dbReference type="ARBA" id="ARBA00022679"/>
    </source>
</evidence>
<reference evidence="18 19" key="1">
    <citation type="journal article" date="2018" name="Nat. Ecol. Evol.">
        <title>Genomic signatures of mitonuclear coevolution across populations of Tigriopus californicus.</title>
        <authorList>
            <person name="Barreto F.S."/>
            <person name="Watson E.T."/>
            <person name="Lima T.G."/>
            <person name="Willett C.S."/>
            <person name="Edmands S."/>
            <person name="Li W."/>
            <person name="Burton R.S."/>
        </authorList>
    </citation>
    <scope>NUCLEOTIDE SEQUENCE [LARGE SCALE GENOMIC DNA]</scope>
    <source>
        <strain evidence="18 19">San Diego</strain>
    </source>
</reference>
<dbReference type="GO" id="GO:0046922">
    <property type="term" value="F:peptide-O-fucosyltransferase activity"/>
    <property type="evidence" value="ECO:0007669"/>
    <property type="project" value="UniProtKB-EC"/>
</dbReference>
<evidence type="ECO:0000256" key="5">
    <source>
        <dbReference type="ARBA" id="ARBA00021745"/>
    </source>
</evidence>
<evidence type="ECO:0000256" key="1">
    <source>
        <dbReference type="ARBA" id="ARBA00004240"/>
    </source>
</evidence>
<dbReference type="PANTHER" id="PTHR21420:SF10">
    <property type="entry name" value="GDP-FUCOSE PROTEIN O-FUCOSYLTRANSFERASE 1"/>
    <property type="match status" value="1"/>
</dbReference>
<keyword evidence="11" id="KW-0325">Glycoprotein</keyword>
<accession>A0A553NES0</accession>
<evidence type="ECO:0000256" key="8">
    <source>
        <dbReference type="ARBA" id="ARBA00022824"/>
    </source>
</evidence>
<evidence type="ECO:0000313" key="19">
    <source>
        <dbReference type="Proteomes" id="UP000318571"/>
    </source>
</evidence>
<evidence type="ECO:0000313" key="18">
    <source>
        <dbReference type="EMBL" id="TRY63944.1"/>
    </source>
</evidence>
<keyword evidence="13" id="KW-0119">Carbohydrate metabolism</keyword>
<dbReference type="InterPro" id="IPR019378">
    <property type="entry name" value="GDP-Fuc_O-FucTrfase"/>
</dbReference>
<keyword evidence="10" id="KW-1015">Disulfide bond</keyword>
<dbReference type="STRING" id="6832.A0A553NES0"/>
<keyword evidence="9" id="KW-0914">Notch signaling pathway</keyword>
<dbReference type="UniPathway" id="UPA00378"/>
<evidence type="ECO:0000256" key="9">
    <source>
        <dbReference type="ARBA" id="ARBA00022976"/>
    </source>
</evidence>
<comment type="catalytic activity">
    <reaction evidence="15">
        <text>L-threonyl-[protein] + GDP-beta-L-fucose = 3-O-(alpha-L-fucosyl)-L-threonyl-[protein] + GDP + H(+)</text>
        <dbReference type="Rhea" id="RHEA:70491"/>
        <dbReference type="Rhea" id="RHEA-COMP:11060"/>
        <dbReference type="Rhea" id="RHEA-COMP:17915"/>
        <dbReference type="ChEBI" id="CHEBI:15378"/>
        <dbReference type="ChEBI" id="CHEBI:30013"/>
        <dbReference type="ChEBI" id="CHEBI:57273"/>
        <dbReference type="ChEBI" id="CHEBI:58189"/>
        <dbReference type="ChEBI" id="CHEBI:189631"/>
        <dbReference type="EC" id="2.4.1.221"/>
    </reaction>
    <physiologicalReaction direction="left-to-right" evidence="15">
        <dbReference type="Rhea" id="RHEA:70492"/>
    </physiologicalReaction>
</comment>
<evidence type="ECO:0000256" key="11">
    <source>
        <dbReference type="ARBA" id="ARBA00023180"/>
    </source>
</evidence>
<dbReference type="GO" id="GO:0007219">
    <property type="term" value="P:Notch signaling pathway"/>
    <property type="evidence" value="ECO:0007669"/>
    <property type="project" value="UniProtKB-KW"/>
</dbReference>
<dbReference type="OMA" id="KWQAKYP"/>
<dbReference type="GO" id="GO:0006004">
    <property type="term" value="P:fucose metabolic process"/>
    <property type="evidence" value="ECO:0007669"/>
    <property type="project" value="UniProtKB-KW"/>
</dbReference>
<evidence type="ECO:0000256" key="17">
    <source>
        <dbReference type="SAM" id="SignalP"/>
    </source>
</evidence>
<comment type="subcellular location">
    <subcellularLocation>
        <location evidence="1">Endoplasmic reticulum</location>
    </subcellularLocation>
</comment>
<evidence type="ECO:0000256" key="2">
    <source>
        <dbReference type="ARBA" id="ARBA00004922"/>
    </source>
</evidence>
<organism evidence="18 19">
    <name type="scientific">Tigriopus californicus</name>
    <name type="common">Marine copepod</name>
    <dbReference type="NCBI Taxonomy" id="6832"/>
    <lineage>
        <taxon>Eukaryota</taxon>
        <taxon>Metazoa</taxon>
        <taxon>Ecdysozoa</taxon>
        <taxon>Arthropoda</taxon>
        <taxon>Crustacea</taxon>
        <taxon>Multicrustacea</taxon>
        <taxon>Hexanauplia</taxon>
        <taxon>Copepoda</taxon>
        <taxon>Harpacticoida</taxon>
        <taxon>Harpacticidae</taxon>
        <taxon>Tigriopus</taxon>
    </lineage>
</organism>
<keyword evidence="17" id="KW-0732">Signal</keyword>
<evidence type="ECO:0000256" key="12">
    <source>
        <dbReference type="ARBA" id="ARBA00023253"/>
    </source>
</evidence>
<dbReference type="PANTHER" id="PTHR21420">
    <property type="entry name" value="GDP-FUCOSE PROTEIN O-FUCOSYLTRANSFERASE 1"/>
    <property type="match status" value="1"/>
</dbReference>
<dbReference type="AlphaFoldDB" id="A0A553NES0"/>
<dbReference type="Proteomes" id="UP000318571">
    <property type="component" value="Chromosome 10"/>
</dbReference>
<evidence type="ECO:0000256" key="6">
    <source>
        <dbReference type="ARBA" id="ARBA00022676"/>
    </source>
</evidence>
<comment type="catalytic activity">
    <reaction evidence="16">
        <text>L-seryl-[protein] + GDP-beta-L-fucose = 3-O-(alpha-L-fucosyl)-L-seryl-[protein] + GDP + H(+)</text>
        <dbReference type="Rhea" id="RHEA:63644"/>
        <dbReference type="Rhea" id="RHEA-COMP:9863"/>
        <dbReference type="Rhea" id="RHEA-COMP:17914"/>
        <dbReference type="ChEBI" id="CHEBI:15378"/>
        <dbReference type="ChEBI" id="CHEBI:29999"/>
        <dbReference type="ChEBI" id="CHEBI:57273"/>
        <dbReference type="ChEBI" id="CHEBI:58189"/>
        <dbReference type="ChEBI" id="CHEBI:189632"/>
        <dbReference type="EC" id="2.4.1.221"/>
    </reaction>
    <physiologicalReaction direction="left-to-right" evidence="16">
        <dbReference type="Rhea" id="RHEA:63645"/>
    </physiologicalReaction>
</comment>
<keyword evidence="7" id="KW-0808">Transferase</keyword>
<evidence type="ECO:0000256" key="14">
    <source>
        <dbReference type="ARBA" id="ARBA00033080"/>
    </source>
</evidence>
<name>A0A553NES0_TIGCA</name>
<comment type="caution">
    <text evidence="18">The sequence shown here is derived from an EMBL/GenBank/DDBJ whole genome shotgun (WGS) entry which is preliminary data.</text>
</comment>
<dbReference type="InterPro" id="IPR039922">
    <property type="entry name" value="POFUT1"/>
</dbReference>
<keyword evidence="12" id="KW-0294">Fucose metabolism</keyword>
<protein>
    <recommendedName>
        <fullName evidence="5">GDP-fucose protein O-fucosyltransferase 1</fullName>
        <ecNumber evidence="4">2.4.1.221</ecNumber>
    </recommendedName>
    <alternativeName>
        <fullName evidence="14">Peptide-O-fucosyltransferase 1</fullName>
    </alternativeName>
</protein>
<gene>
    <name evidence="18" type="ORF">TCAL_03580</name>
</gene>
<evidence type="ECO:0000256" key="13">
    <source>
        <dbReference type="ARBA" id="ARBA00023277"/>
    </source>
</evidence>
<dbReference type="Gene3D" id="3.40.50.11340">
    <property type="match status" value="1"/>
</dbReference>
<comment type="similarity">
    <text evidence="3">Belongs to the glycosyltransferase 65 family.</text>
</comment>
<comment type="pathway">
    <text evidence="2">Protein modification; protein glycosylation.</text>
</comment>
<evidence type="ECO:0000256" key="10">
    <source>
        <dbReference type="ARBA" id="ARBA00023157"/>
    </source>
</evidence>
<feature type="chain" id="PRO_5021719704" description="GDP-fucose protein O-fucosyltransferase 1" evidence="17">
    <location>
        <begin position="23"/>
        <end position="390"/>
    </location>
</feature>
<evidence type="ECO:0000256" key="15">
    <source>
        <dbReference type="ARBA" id="ARBA00047273"/>
    </source>
</evidence>
<dbReference type="CDD" id="cd11302">
    <property type="entry name" value="O-FucT-1"/>
    <property type="match status" value="1"/>
</dbReference>
<dbReference type="OrthoDB" id="10050276at2759"/>